<evidence type="ECO:0000313" key="4">
    <source>
        <dbReference type="Proteomes" id="UP000265742"/>
    </source>
</evidence>
<dbReference type="SMART" id="SM00507">
    <property type="entry name" value="HNHc"/>
    <property type="match status" value="1"/>
</dbReference>
<evidence type="ECO:0000313" key="3">
    <source>
        <dbReference type="EMBL" id="RIX28058.1"/>
    </source>
</evidence>
<sequence length="489" mass="52879">MPPHQDTLFRSTEKPWPERVCGVGAAWSNTGVNRNAEALLEQVDAYVRGFDRVSESGRFDDASSDGPVRLLSDRELLEATAAASRAIRLLAAERTKLAGEIARRSVIRDESNLARTMGAASPAALLAQVAGVPREEAGTITALATAVRPREAIDGTPLPAKRAHVAAALNGGCLDVSVAAALVRSLKKVENGLTQLELEGLERQLVERTQEGYTADELLEHFRLVPAYAHPEGNGPKDGELAGQATVSKRKLDNGLTRWVLDLDPLTAGFFETALDANTSQRRFQLVLDDAPKLDDKDLRPLNKRRVDGVQRIAKKVLKIDDGHVAGTAVTMLVTISEEALRTGVGHALLPGCMETISAATARMLAAEAEIIPIVLGGDSQPLDLGTARRFFSEAQRRAMAVRDQGCAGPNCDAPLSWCDAAHIDPAGYGSTSIENGILLCWRCHRLHDEHGWQVTREDGRWWWTPPPHVDPRGRRRPGGPVPPVNLSA</sequence>
<keyword evidence="4" id="KW-1185">Reference proteome</keyword>
<evidence type="ECO:0000256" key="1">
    <source>
        <dbReference type="SAM" id="MobiDB-lite"/>
    </source>
</evidence>
<organism evidence="3 4">
    <name type="scientific">Amnibacterium setariae</name>
    <dbReference type="NCBI Taxonomy" id="2306585"/>
    <lineage>
        <taxon>Bacteria</taxon>
        <taxon>Bacillati</taxon>
        <taxon>Actinomycetota</taxon>
        <taxon>Actinomycetes</taxon>
        <taxon>Micrococcales</taxon>
        <taxon>Microbacteriaceae</taxon>
        <taxon>Amnibacterium</taxon>
    </lineage>
</organism>
<dbReference type="AlphaFoldDB" id="A0A3A1TWR9"/>
<dbReference type="Pfam" id="PF13391">
    <property type="entry name" value="HNH_2"/>
    <property type="match status" value="1"/>
</dbReference>
<dbReference type="InterPro" id="IPR003615">
    <property type="entry name" value="HNH_nuc"/>
</dbReference>
<dbReference type="CDD" id="cd00085">
    <property type="entry name" value="HNHc"/>
    <property type="match status" value="1"/>
</dbReference>
<dbReference type="GO" id="GO:0004519">
    <property type="term" value="F:endonuclease activity"/>
    <property type="evidence" value="ECO:0007669"/>
    <property type="project" value="UniProtKB-KW"/>
</dbReference>
<gene>
    <name evidence="3" type="ORF">D1781_11230</name>
</gene>
<name>A0A3A1TWR9_9MICO</name>
<protein>
    <submittedName>
        <fullName evidence="3">HNH endonuclease</fullName>
    </submittedName>
</protein>
<comment type="caution">
    <text evidence="3">The sequence shown here is derived from an EMBL/GenBank/DDBJ whole genome shotgun (WGS) entry which is preliminary data.</text>
</comment>
<evidence type="ECO:0000259" key="2">
    <source>
        <dbReference type="SMART" id="SM00507"/>
    </source>
</evidence>
<reference evidence="4" key="1">
    <citation type="submission" date="2018-09" db="EMBL/GenBank/DDBJ databases">
        <authorList>
            <person name="Kim I."/>
        </authorList>
    </citation>
    <scope>NUCLEOTIDE SEQUENCE [LARGE SCALE GENOMIC DNA]</scope>
    <source>
        <strain evidence="4">DD4a</strain>
    </source>
</reference>
<dbReference type="InterPro" id="IPR003870">
    <property type="entry name" value="DUF222"/>
</dbReference>
<proteinExistence type="predicted"/>
<feature type="region of interest" description="Disordered" evidence="1">
    <location>
        <begin position="466"/>
        <end position="489"/>
    </location>
</feature>
<keyword evidence="3" id="KW-0255">Endonuclease</keyword>
<accession>A0A3A1TWR9</accession>
<dbReference type="EMBL" id="QXTG01000002">
    <property type="protein sequence ID" value="RIX28058.1"/>
    <property type="molecule type" value="Genomic_DNA"/>
</dbReference>
<feature type="domain" description="HNH nuclease" evidence="2">
    <location>
        <begin position="395"/>
        <end position="446"/>
    </location>
</feature>
<keyword evidence="3" id="KW-0540">Nuclease</keyword>
<feature type="compositionally biased region" description="Pro residues" evidence="1">
    <location>
        <begin position="480"/>
        <end position="489"/>
    </location>
</feature>
<keyword evidence="3" id="KW-0378">Hydrolase</keyword>
<dbReference type="Proteomes" id="UP000265742">
    <property type="component" value="Unassembled WGS sequence"/>
</dbReference>
<dbReference type="Pfam" id="PF02720">
    <property type="entry name" value="DUF222"/>
    <property type="match status" value="1"/>
</dbReference>